<evidence type="ECO:0000256" key="2">
    <source>
        <dbReference type="ARBA" id="ARBA00022723"/>
    </source>
</evidence>
<evidence type="ECO:0000256" key="5">
    <source>
        <dbReference type="ARBA" id="ARBA00023014"/>
    </source>
</evidence>
<protein>
    <submittedName>
        <fullName evidence="7">4Fe-4S dicluster domain-containing protein</fullName>
    </submittedName>
</protein>
<reference evidence="7 8" key="1">
    <citation type="submission" date="2023-07" db="EMBL/GenBank/DDBJ databases">
        <title>The novel representative of Negativicutes class, Anaeroselena agilis gen. nov. sp. nov.</title>
        <authorList>
            <person name="Prokofeva M.I."/>
            <person name="Elcheninov A.G."/>
            <person name="Klyukina A."/>
            <person name="Kublanov I.V."/>
            <person name="Frolov E.N."/>
            <person name="Podosokorskaya O.A."/>
        </authorList>
    </citation>
    <scope>NUCLEOTIDE SEQUENCE [LARGE SCALE GENOMIC DNA]</scope>
    <source>
        <strain evidence="7 8">4137-cl</strain>
    </source>
</reference>
<dbReference type="Proteomes" id="UP001254848">
    <property type="component" value="Unassembled WGS sequence"/>
</dbReference>
<sequence>MTSTAAKVSLIEFRPDDDWQHIVIADQEECRRCPDKNCLRVCPAGVFAWDNHPGHPVLVRYKQCVECGACRLACPQGAIEFSYPRGGYGVVFHQG</sequence>
<keyword evidence="4" id="KW-0408">Iron</keyword>
<dbReference type="PIRSF" id="PIRSF036548">
    <property type="entry name" value="Fdx_FixX"/>
    <property type="match status" value="1"/>
</dbReference>
<evidence type="ECO:0000259" key="6">
    <source>
        <dbReference type="PROSITE" id="PS51379"/>
    </source>
</evidence>
<gene>
    <name evidence="7" type="ORF">Q4T40_09540</name>
</gene>
<comment type="caution">
    <text evidence="7">The sequence shown here is derived from an EMBL/GenBank/DDBJ whole genome shotgun (WGS) entry which is preliminary data.</text>
</comment>
<dbReference type="RefSeq" id="WP_413779993.1">
    <property type="nucleotide sequence ID" value="NZ_JAUOZS010000001.1"/>
</dbReference>
<organism evidence="7 8">
    <name type="scientific">Anaeroselena agilis</name>
    <dbReference type="NCBI Taxonomy" id="3063788"/>
    <lineage>
        <taxon>Bacteria</taxon>
        <taxon>Bacillati</taxon>
        <taxon>Bacillota</taxon>
        <taxon>Negativicutes</taxon>
        <taxon>Acetonemataceae</taxon>
        <taxon>Anaeroselena</taxon>
    </lineage>
</organism>
<dbReference type="PROSITE" id="PS00198">
    <property type="entry name" value="4FE4S_FER_1"/>
    <property type="match status" value="1"/>
</dbReference>
<dbReference type="Gene3D" id="3.30.70.20">
    <property type="match status" value="1"/>
</dbReference>
<name>A0ABU3NXE9_9FIRM</name>
<evidence type="ECO:0000256" key="3">
    <source>
        <dbReference type="ARBA" id="ARBA00022982"/>
    </source>
</evidence>
<evidence type="ECO:0000313" key="8">
    <source>
        <dbReference type="Proteomes" id="UP001254848"/>
    </source>
</evidence>
<dbReference type="SUPFAM" id="SSF54862">
    <property type="entry name" value="4Fe-4S ferredoxins"/>
    <property type="match status" value="1"/>
</dbReference>
<dbReference type="PANTHER" id="PTHR43082">
    <property type="entry name" value="FERREDOXIN-LIKE"/>
    <property type="match status" value="1"/>
</dbReference>
<keyword evidence="8" id="KW-1185">Reference proteome</keyword>
<keyword evidence="5" id="KW-0411">Iron-sulfur</keyword>
<dbReference type="EMBL" id="JAUOZS010000001">
    <property type="protein sequence ID" value="MDT8901482.1"/>
    <property type="molecule type" value="Genomic_DNA"/>
</dbReference>
<evidence type="ECO:0000313" key="7">
    <source>
        <dbReference type="EMBL" id="MDT8901482.1"/>
    </source>
</evidence>
<dbReference type="InterPro" id="IPR017896">
    <property type="entry name" value="4Fe4S_Fe-S-bd"/>
</dbReference>
<proteinExistence type="predicted"/>
<keyword evidence="3" id="KW-0249">Electron transport</keyword>
<keyword evidence="1" id="KW-0813">Transport</keyword>
<keyword evidence="2" id="KW-0479">Metal-binding</keyword>
<accession>A0ABU3NXE9</accession>
<feature type="domain" description="4Fe-4S ferredoxin-type" evidence="6">
    <location>
        <begin position="20"/>
        <end position="52"/>
    </location>
</feature>
<dbReference type="Pfam" id="PF13187">
    <property type="entry name" value="Fer4_9"/>
    <property type="match status" value="1"/>
</dbReference>
<evidence type="ECO:0000256" key="1">
    <source>
        <dbReference type="ARBA" id="ARBA00022448"/>
    </source>
</evidence>
<dbReference type="InterPro" id="IPR012206">
    <property type="entry name" value="Fd_FixX"/>
</dbReference>
<feature type="domain" description="4Fe-4S ferredoxin-type" evidence="6">
    <location>
        <begin position="55"/>
        <end position="84"/>
    </location>
</feature>
<dbReference type="PANTHER" id="PTHR43082:SF3">
    <property type="entry name" value="FERREDOXIN-LIKE PROTEIN YDIT"/>
    <property type="match status" value="1"/>
</dbReference>
<dbReference type="PROSITE" id="PS51379">
    <property type="entry name" value="4FE4S_FER_2"/>
    <property type="match status" value="2"/>
</dbReference>
<evidence type="ECO:0000256" key="4">
    <source>
        <dbReference type="ARBA" id="ARBA00023004"/>
    </source>
</evidence>
<dbReference type="InterPro" id="IPR017900">
    <property type="entry name" value="4Fe4S_Fe_S_CS"/>
</dbReference>